<gene>
    <name evidence="14" type="primary">spoIIIJ</name>
    <name evidence="12" type="synonym">yidC</name>
    <name evidence="14" type="ORF">GCM10007140_35960</name>
</gene>
<dbReference type="InterPro" id="IPR023060">
    <property type="entry name" value="YidC/YidC1/YidC2_Firmicutes"/>
</dbReference>
<evidence type="ECO:0000256" key="12">
    <source>
        <dbReference type="HAMAP-Rule" id="MF_01811"/>
    </source>
</evidence>
<feature type="domain" description="Membrane insertase YidC/Oxa/ALB C-terminal" evidence="13">
    <location>
        <begin position="59"/>
        <end position="241"/>
    </location>
</feature>
<feature type="transmembrane region" description="Helical" evidence="12">
    <location>
        <begin position="202"/>
        <end position="218"/>
    </location>
</feature>
<dbReference type="HAMAP" id="MF_01811">
    <property type="entry name" value="YidC_type2"/>
    <property type="match status" value="1"/>
</dbReference>
<dbReference type="AlphaFoldDB" id="A0A917AXJ3"/>
<reference evidence="14" key="2">
    <citation type="submission" date="2020-09" db="EMBL/GenBank/DDBJ databases">
        <authorList>
            <person name="Sun Q."/>
            <person name="Zhou Y."/>
        </authorList>
    </citation>
    <scope>NUCLEOTIDE SEQUENCE</scope>
    <source>
        <strain evidence="14">CGMCC 1.12698</strain>
    </source>
</reference>
<comment type="similarity">
    <text evidence="12">Belongs to the OXA1/ALB3/YidC family. Type 2 subfamily.</text>
</comment>
<organism evidence="14 15">
    <name type="scientific">Priestia taiwanensis</name>
    <dbReference type="NCBI Taxonomy" id="1347902"/>
    <lineage>
        <taxon>Bacteria</taxon>
        <taxon>Bacillati</taxon>
        <taxon>Bacillota</taxon>
        <taxon>Bacilli</taxon>
        <taxon>Bacillales</taxon>
        <taxon>Bacillaceae</taxon>
        <taxon>Priestia</taxon>
    </lineage>
</organism>
<dbReference type="PROSITE" id="PS51257">
    <property type="entry name" value="PROKAR_LIPOPROTEIN"/>
    <property type="match status" value="1"/>
</dbReference>
<dbReference type="InterPro" id="IPR047196">
    <property type="entry name" value="YidC_ALB_C"/>
</dbReference>
<dbReference type="GO" id="GO:0005886">
    <property type="term" value="C:plasma membrane"/>
    <property type="evidence" value="ECO:0007669"/>
    <property type="project" value="UniProtKB-SubCell"/>
</dbReference>
<evidence type="ECO:0000256" key="3">
    <source>
        <dbReference type="ARBA" id="ARBA00022475"/>
    </source>
</evidence>
<name>A0A917AXJ3_9BACI</name>
<dbReference type="NCBIfam" id="NF002803">
    <property type="entry name" value="PRK02944.1"/>
    <property type="match status" value="1"/>
</dbReference>
<feature type="transmembrane region" description="Helical" evidence="12">
    <location>
        <begin position="170"/>
        <end position="190"/>
    </location>
</feature>
<keyword evidence="11 12" id="KW-0449">Lipoprotein</keyword>
<keyword evidence="8 12" id="KW-0472">Membrane</keyword>
<dbReference type="RefSeq" id="WP_188389881.1">
    <property type="nucleotide sequence ID" value="NZ_BMFK01000005.1"/>
</dbReference>
<evidence type="ECO:0000313" key="14">
    <source>
        <dbReference type="EMBL" id="GGE83206.1"/>
    </source>
</evidence>
<evidence type="ECO:0000256" key="5">
    <source>
        <dbReference type="ARBA" id="ARBA00022729"/>
    </source>
</evidence>
<evidence type="ECO:0000313" key="15">
    <source>
        <dbReference type="Proteomes" id="UP000605259"/>
    </source>
</evidence>
<dbReference type="PANTHER" id="PTHR12428:SF65">
    <property type="entry name" value="CYTOCHROME C OXIDASE ASSEMBLY PROTEIN COX18, MITOCHONDRIAL"/>
    <property type="match status" value="1"/>
</dbReference>
<keyword evidence="4 12" id="KW-0812">Transmembrane</keyword>
<evidence type="ECO:0000256" key="8">
    <source>
        <dbReference type="ARBA" id="ARBA00023136"/>
    </source>
</evidence>
<comment type="function">
    <text evidence="12">Required for the insertion and/or proper folding and/or complex formation of integral membrane proteins into the membrane. Involved in integration of membrane proteins that insert both dependently and independently of the Sec translocase complex, as well as at least some lipoproteins.</text>
</comment>
<keyword evidence="15" id="KW-1185">Reference proteome</keyword>
<sequence length="257" mass="28772">MKKRLALLVTLMTVVFLVSGCTDVSTPITSESEGIWNEYFVYPLSWLITTIAESLGGLYGLSIVIVTLIVRFALLPLMIKQTKSTKAMQAINPEIQKLKEKYSSKDAATQQKLQQETMLLFQKNGVNPLAGCLPILVQMPIFIGFYHAIMRTTEISKHSFLWFDLGDKDPFYILPVIVVLTQYLSLKISMVGPAADNPQMKIMLYVMPILIFVFSLNVPSALTLYWVIGNVFTIFQTLLIKGPEIKEARGKSVGGKK</sequence>
<dbReference type="GO" id="GO:0015031">
    <property type="term" value="P:protein transport"/>
    <property type="evidence" value="ECO:0007669"/>
    <property type="project" value="UniProtKB-KW"/>
</dbReference>
<comment type="caution">
    <text evidence="14">The sequence shown here is derived from an EMBL/GenBank/DDBJ whole genome shotgun (WGS) entry which is preliminary data.</text>
</comment>
<keyword evidence="6 12" id="KW-0653">Protein transport</keyword>
<keyword evidence="5 12" id="KW-0732">Signal</keyword>
<dbReference type="NCBIfam" id="TIGR03592">
    <property type="entry name" value="yidC_oxa1_cterm"/>
    <property type="match status" value="1"/>
</dbReference>
<keyword evidence="10 12" id="KW-0143">Chaperone</keyword>
<evidence type="ECO:0000256" key="2">
    <source>
        <dbReference type="ARBA" id="ARBA00022448"/>
    </source>
</evidence>
<dbReference type="PANTHER" id="PTHR12428">
    <property type="entry name" value="OXA1"/>
    <property type="match status" value="1"/>
</dbReference>
<evidence type="ECO:0000256" key="11">
    <source>
        <dbReference type="ARBA" id="ARBA00023288"/>
    </source>
</evidence>
<evidence type="ECO:0000256" key="7">
    <source>
        <dbReference type="ARBA" id="ARBA00022989"/>
    </source>
</evidence>
<keyword evidence="7 12" id="KW-1133">Transmembrane helix</keyword>
<evidence type="ECO:0000256" key="9">
    <source>
        <dbReference type="ARBA" id="ARBA00023139"/>
    </source>
</evidence>
<dbReference type="InterPro" id="IPR028055">
    <property type="entry name" value="YidC/Oxa/ALB_C"/>
</dbReference>
<evidence type="ECO:0000256" key="10">
    <source>
        <dbReference type="ARBA" id="ARBA00023186"/>
    </source>
</evidence>
<dbReference type="Pfam" id="PF02096">
    <property type="entry name" value="60KD_IMP"/>
    <property type="match status" value="1"/>
</dbReference>
<evidence type="ECO:0000256" key="6">
    <source>
        <dbReference type="ARBA" id="ARBA00022927"/>
    </source>
</evidence>
<dbReference type="GO" id="GO:0032977">
    <property type="term" value="F:membrane insertase activity"/>
    <property type="evidence" value="ECO:0007669"/>
    <property type="project" value="InterPro"/>
</dbReference>
<dbReference type="InterPro" id="IPR001708">
    <property type="entry name" value="YidC/ALB3/OXA1/COX18"/>
</dbReference>
<protein>
    <recommendedName>
        <fullName evidence="12">Membrane protein insertase YidC</fullName>
    </recommendedName>
    <alternativeName>
        <fullName evidence="12">Foldase YidC</fullName>
    </alternativeName>
    <alternativeName>
        <fullName evidence="12">Membrane integrase YidC</fullName>
    </alternativeName>
    <alternativeName>
        <fullName evidence="12">Membrane protein YidC</fullName>
    </alternativeName>
</protein>
<keyword evidence="2 12" id="KW-0813">Transport</keyword>
<dbReference type="CDD" id="cd20070">
    <property type="entry name" value="5TM_YidC_Alb3"/>
    <property type="match status" value="1"/>
</dbReference>
<keyword evidence="9" id="KW-0564">Palmitate</keyword>
<feature type="transmembrane region" description="Helical" evidence="12">
    <location>
        <begin position="128"/>
        <end position="150"/>
    </location>
</feature>
<evidence type="ECO:0000259" key="13">
    <source>
        <dbReference type="Pfam" id="PF02096"/>
    </source>
</evidence>
<evidence type="ECO:0000256" key="1">
    <source>
        <dbReference type="ARBA" id="ARBA00004651"/>
    </source>
</evidence>
<evidence type="ECO:0000256" key="4">
    <source>
        <dbReference type="ARBA" id="ARBA00022692"/>
    </source>
</evidence>
<keyword evidence="3 12" id="KW-1003">Cell membrane</keyword>
<feature type="transmembrane region" description="Helical" evidence="12">
    <location>
        <begin position="44"/>
        <end position="74"/>
    </location>
</feature>
<comment type="subcellular location">
    <subcellularLocation>
        <location evidence="1 12">Cell membrane</location>
        <topology evidence="1 12">Multi-pass membrane protein</topology>
    </subcellularLocation>
</comment>
<dbReference type="Proteomes" id="UP000605259">
    <property type="component" value="Unassembled WGS sequence"/>
</dbReference>
<reference evidence="14" key="1">
    <citation type="journal article" date="2014" name="Int. J. Syst. Evol. Microbiol.">
        <title>Complete genome sequence of Corynebacterium casei LMG S-19264T (=DSM 44701T), isolated from a smear-ripened cheese.</title>
        <authorList>
            <consortium name="US DOE Joint Genome Institute (JGI-PGF)"/>
            <person name="Walter F."/>
            <person name="Albersmeier A."/>
            <person name="Kalinowski J."/>
            <person name="Ruckert C."/>
        </authorList>
    </citation>
    <scope>NUCLEOTIDE SEQUENCE</scope>
    <source>
        <strain evidence="14">CGMCC 1.12698</strain>
    </source>
</reference>
<accession>A0A917AXJ3</accession>
<dbReference type="EMBL" id="BMFK01000005">
    <property type="protein sequence ID" value="GGE83206.1"/>
    <property type="molecule type" value="Genomic_DNA"/>
</dbReference>
<dbReference type="GO" id="GO:0051205">
    <property type="term" value="P:protein insertion into membrane"/>
    <property type="evidence" value="ECO:0007669"/>
    <property type="project" value="TreeGrafter"/>
</dbReference>
<proteinExistence type="inferred from homology"/>